<dbReference type="Gene3D" id="3.40.1190.20">
    <property type="match status" value="1"/>
</dbReference>
<evidence type="ECO:0000256" key="4">
    <source>
        <dbReference type="ARBA" id="ARBA00022777"/>
    </source>
</evidence>
<evidence type="ECO:0000313" key="13">
    <source>
        <dbReference type="Proteomes" id="UP000216013"/>
    </source>
</evidence>
<feature type="binding site" evidence="9">
    <location>
        <position position="262"/>
    </location>
    <ligand>
        <name>ATP</name>
        <dbReference type="ChEBI" id="CHEBI:30616"/>
    </ligand>
</feature>
<organism evidence="12 13">
    <name type="scientific">Terribacillus saccharophilus</name>
    <dbReference type="NCBI Taxonomy" id="361277"/>
    <lineage>
        <taxon>Bacteria</taxon>
        <taxon>Bacillati</taxon>
        <taxon>Bacillota</taxon>
        <taxon>Bacilli</taxon>
        <taxon>Bacillales</taxon>
        <taxon>Bacillaceae</taxon>
        <taxon>Terribacillus</taxon>
    </lineage>
</organism>
<dbReference type="AlphaFoldDB" id="A0A268AE95"/>
<accession>A0A268AE95</accession>
<feature type="binding site" evidence="9">
    <location>
        <position position="273"/>
    </location>
    <ligand>
        <name>K(+)</name>
        <dbReference type="ChEBI" id="CHEBI:29103"/>
    </ligand>
</feature>
<dbReference type="PANTHER" id="PTHR10584:SF166">
    <property type="entry name" value="RIBOKINASE"/>
    <property type="match status" value="1"/>
</dbReference>
<dbReference type="EMBL" id="NPBV01000002">
    <property type="protein sequence ID" value="PAD22434.1"/>
    <property type="molecule type" value="Genomic_DNA"/>
</dbReference>
<feature type="binding site" evidence="9">
    <location>
        <position position="238"/>
    </location>
    <ligand>
        <name>substrate</name>
    </ligand>
</feature>
<name>A0A268AE95_9BACI</name>
<comment type="cofactor">
    <cofactor evidence="9">
        <name>Mg(2+)</name>
        <dbReference type="ChEBI" id="CHEBI:18420"/>
    </cofactor>
    <text evidence="9">Requires a divalent cation, most likely magnesium in vivo, as an electrophilic catalyst to aid phosphoryl group transfer. It is the chelate of the metal and the nucleotide that is the actual substrate.</text>
</comment>
<comment type="subcellular location">
    <subcellularLocation>
        <location evidence="9">Cytoplasm</location>
    </subcellularLocation>
</comment>
<dbReference type="NCBIfam" id="TIGR02152">
    <property type="entry name" value="D_ribokin_bact"/>
    <property type="match status" value="1"/>
</dbReference>
<keyword evidence="7 9" id="KW-0630">Potassium</keyword>
<evidence type="ECO:0000259" key="11">
    <source>
        <dbReference type="Pfam" id="PF00294"/>
    </source>
</evidence>
<comment type="similarity">
    <text evidence="9">Belongs to the carbohydrate kinase PfkB family. Ribokinase subfamily.</text>
</comment>
<keyword evidence="3 9" id="KW-0547">Nucleotide-binding</keyword>
<evidence type="ECO:0000256" key="1">
    <source>
        <dbReference type="ARBA" id="ARBA00022679"/>
    </source>
</evidence>
<dbReference type="InterPro" id="IPR011611">
    <property type="entry name" value="PfkB_dom"/>
</dbReference>
<keyword evidence="2 9" id="KW-0479">Metal-binding</keyword>
<dbReference type="GO" id="GO:0005829">
    <property type="term" value="C:cytosol"/>
    <property type="evidence" value="ECO:0007669"/>
    <property type="project" value="TreeGrafter"/>
</dbReference>
<feature type="binding site" evidence="9">
    <location>
        <begin position="14"/>
        <end position="16"/>
    </location>
    <ligand>
        <name>substrate</name>
    </ligand>
</feature>
<comment type="caution">
    <text evidence="12">The sequence shown here is derived from an EMBL/GenBank/DDBJ whole genome shotgun (WGS) entry which is preliminary data.</text>
</comment>
<evidence type="ECO:0000256" key="7">
    <source>
        <dbReference type="ARBA" id="ARBA00022958"/>
    </source>
</evidence>
<feature type="domain" description="Carbohydrate kinase PfkB" evidence="11">
    <location>
        <begin position="6"/>
        <end position="280"/>
    </location>
</feature>
<comment type="catalytic activity">
    <reaction evidence="9">
        <text>D-ribose + ATP = D-ribose 5-phosphate + ADP + H(+)</text>
        <dbReference type="Rhea" id="RHEA:13697"/>
        <dbReference type="ChEBI" id="CHEBI:15378"/>
        <dbReference type="ChEBI" id="CHEBI:30616"/>
        <dbReference type="ChEBI" id="CHEBI:47013"/>
        <dbReference type="ChEBI" id="CHEBI:78346"/>
        <dbReference type="ChEBI" id="CHEBI:456216"/>
        <dbReference type="EC" id="2.7.1.15"/>
    </reaction>
</comment>
<feature type="binding site" evidence="9">
    <location>
        <position position="268"/>
    </location>
    <ligand>
        <name>K(+)</name>
        <dbReference type="ChEBI" id="CHEBI:29103"/>
    </ligand>
</feature>
<dbReference type="EC" id="2.7.1.15" evidence="9 10"/>
<evidence type="ECO:0000256" key="3">
    <source>
        <dbReference type="ARBA" id="ARBA00022741"/>
    </source>
</evidence>
<comment type="function">
    <text evidence="9">Catalyzes the phosphorylation of ribose at O-5 in a reaction requiring ATP and magnesium. The resulting D-ribose-5-phosphate can then be used either for sythesis of nucleotides, histidine, and tryptophan, or as a component of the pentose phosphate pathway.</text>
</comment>
<evidence type="ECO:0000256" key="9">
    <source>
        <dbReference type="HAMAP-Rule" id="MF_01987"/>
    </source>
</evidence>
<dbReference type="PRINTS" id="PR00990">
    <property type="entry name" value="RIBOKINASE"/>
</dbReference>
<protein>
    <recommendedName>
        <fullName evidence="9 10">Ribokinase</fullName>
        <shortName evidence="9">RK</shortName>
        <ecNumber evidence="9 10">2.7.1.15</ecNumber>
    </recommendedName>
</protein>
<dbReference type="GO" id="GO:0005524">
    <property type="term" value="F:ATP binding"/>
    <property type="evidence" value="ECO:0007669"/>
    <property type="project" value="UniProtKB-UniRule"/>
</dbReference>
<dbReference type="UniPathway" id="UPA00916">
    <property type="reaction ID" value="UER00889"/>
</dbReference>
<keyword evidence="4 9" id="KW-0418">Kinase</keyword>
<gene>
    <name evidence="9 12" type="primary">rbsK</name>
    <name evidence="12" type="ORF">CHH64_01605</name>
</gene>
<proteinExistence type="inferred from homology"/>
<keyword evidence="5 9" id="KW-0067">ATP-binding</keyword>
<comment type="caution">
    <text evidence="9">Lacks conserved residue(s) required for the propagation of feature annotation.</text>
</comment>
<dbReference type="GO" id="GO:0019303">
    <property type="term" value="P:D-ribose catabolic process"/>
    <property type="evidence" value="ECO:0007669"/>
    <property type="project" value="UniProtKB-UniRule"/>
</dbReference>
<feature type="binding site" evidence="9">
    <location>
        <begin position="237"/>
        <end position="238"/>
    </location>
    <ligand>
        <name>ATP</name>
        <dbReference type="ChEBI" id="CHEBI:30616"/>
    </ligand>
</feature>
<feature type="binding site" evidence="9">
    <location>
        <begin position="210"/>
        <end position="215"/>
    </location>
    <ligand>
        <name>ATP</name>
        <dbReference type="ChEBI" id="CHEBI:30616"/>
    </ligand>
</feature>
<dbReference type="CDD" id="cd01174">
    <property type="entry name" value="ribokinase"/>
    <property type="match status" value="1"/>
</dbReference>
<dbReference type="GO" id="GO:0004747">
    <property type="term" value="F:ribokinase activity"/>
    <property type="evidence" value="ECO:0007669"/>
    <property type="project" value="UniProtKB-UniRule"/>
</dbReference>
<feature type="binding site" evidence="9">
    <location>
        <position position="271"/>
    </location>
    <ligand>
        <name>K(+)</name>
        <dbReference type="ChEBI" id="CHEBI:29103"/>
    </ligand>
</feature>
<comment type="pathway">
    <text evidence="9">Carbohydrate metabolism; D-ribose degradation; D-ribose 5-phosphate from beta-D-ribopyranose: step 2/2.</text>
</comment>
<evidence type="ECO:0000256" key="8">
    <source>
        <dbReference type="ARBA" id="ARBA00023277"/>
    </source>
</evidence>
<feature type="binding site" evidence="9">
    <location>
        <begin position="42"/>
        <end position="46"/>
    </location>
    <ligand>
        <name>substrate</name>
    </ligand>
</feature>
<dbReference type="Proteomes" id="UP000216013">
    <property type="component" value="Unassembled WGS sequence"/>
</dbReference>
<comment type="subunit">
    <text evidence="9">Homodimer.</text>
</comment>
<evidence type="ECO:0000256" key="5">
    <source>
        <dbReference type="ARBA" id="ARBA00022840"/>
    </source>
</evidence>
<dbReference type="GO" id="GO:0046872">
    <property type="term" value="F:metal ion binding"/>
    <property type="evidence" value="ECO:0007669"/>
    <property type="project" value="UniProtKB-KW"/>
</dbReference>
<dbReference type="InterPro" id="IPR029056">
    <property type="entry name" value="Ribokinase-like"/>
</dbReference>
<evidence type="ECO:0000256" key="10">
    <source>
        <dbReference type="NCBIfam" id="TIGR02152"/>
    </source>
</evidence>
<sequence>MSQQPRITIIGSLNMDLTATSNKRPAAGETILGERFETFPGGKGANQAVAAVRLGADVTMIGMVGKDTFGNELTQVLRREGVETEHIGRTDTSSGVAVIQVVDGDNSITVIPGANFHLTPEYIETKRDVIQNSDIVLIQLEVPLETVAAAAKCCNEVNVPYILNPAPAQSLPEEIINQAAYITPNESEAAILFEDAEKALQKYPDKLVITKGEEGVVYSGGHVAAFPVSAVDTTGAGDTFNAALGLKLARGSSLSEACSYANAAAALQIGSHGAQVGMPTDAEVIAFMRQNGENPL</sequence>
<dbReference type="InterPro" id="IPR002139">
    <property type="entry name" value="Ribo/fructo_kinase"/>
</dbReference>
<keyword evidence="8 9" id="KW-0119">Carbohydrate metabolism</keyword>
<evidence type="ECO:0000256" key="6">
    <source>
        <dbReference type="ARBA" id="ARBA00022842"/>
    </source>
</evidence>
<comment type="activity regulation">
    <text evidence="9">Activated by a monovalent cation that binds near, but not in, the active site. The most likely occupant of the site in vivo is potassium. Ion binding induces a conformational change that may alter substrate affinity.</text>
</comment>
<feature type="binding site" evidence="9">
    <location>
        <position position="141"/>
    </location>
    <ligand>
        <name>substrate</name>
    </ligand>
</feature>
<evidence type="ECO:0000256" key="2">
    <source>
        <dbReference type="ARBA" id="ARBA00022723"/>
    </source>
</evidence>
<evidence type="ECO:0000313" key="12">
    <source>
        <dbReference type="EMBL" id="PAD22434.1"/>
    </source>
</evidence>
<reference evidence="12 13" key="1">
    <citation type="submission" date="2017-07" db="EMBL/GenBank/DDBJ databases">
        <title>Isolation and whole genome analysis of endospore-forming bacteria from heroin.</title>
        <authorList>
            <person name="Kalinowski J."/>
            <person name="Ahrens B."/>
            <person name="Al-Dilaimi A."/>
            <person name="Winkler A."/>
            <person name="Wibberg D."/>
            <person name="Schleenbecker U."/>
            <person name="Ruckert C."/>
            <person name="Wolfel R."/>
            <person name="Grass G."/>
        </authorList>
    </citation>
    <scope>NUCLEOTIDE SEQUENCE [LARGE SCALE GENOMIC DNA]</scope>
    <source>
        <strain evidence="12 13">7528</strain>
    </source>
</reference>
<feature type="binding site" evidence="9">
    <location>
        <position position="234"/>
    </location>
    <ligand>
        <name>K(+)</name>
        <dbReference type="ChEBI" id="CHEBI:29103"/>
    </ligand>
</feature>
<dbReference type="RefSeq" id="WP_095260331.1">
    <property type="nucleotide sequence ID" value="NZ_NPBV01000002.1"/>
</dbReference>
<dbReference type="HAMAP" id="MF_01987">
    <property type="entry name" value="Ribokinase"/>
    <property type="match status" value="1"/>
</dbReference>
<feature type="active site" description="Proton acceptor" evidence="9">
    <location>
        <position position="238"/>
    </location>
</feature>
<keyword evidence="6 9" id="KW-0460">Magnesium</keyword>
<dbReference type="Pfam" id="PF00294">
    <property type="entry name" value="PfkB"/>
    <property type="match status" value="1"/>
</dbReference>
<keyword evidence="1 9" id="KW-0808">Transferase</keyword>
<keyword evidence="9" id="KW-0963">Cytoplasm</keyword>
<dbReference type="InterPro" id="IPR011877">
    <property type="entry name" value="Ribokinase"/>
</dbReference>
<feature type="binding site" evidence="9">
    <location>
        <position position="232"/>
    </location>
    <ligand>
        <name>K(+)</name>
        <dbReference type="ChEBI" id="CHEBI:29103"/>
    </ligand>
</feature>
<dbReference type="SUPFAM" id="SSF53613">
    <property type="entry name" value="Ribokinase-like"/>
    <property type="match status" value="1"/>
</dbReference>
<dbReference type="PANTHER" id="PTHR10584">
    <property type="entry name" value="SUGAR KINASE"/>
    <property type="match status" value="1"/>
</dbReference>
<feature type="binding site" evidence="9">
    <location>
        <position position="185"/>
    </location>
    <ligand>
        <name>ATP</name>
        <dbReference type="ChEBI" id="CHEBI:30616"/>
    </ligand>
</feature>